<feature type="compositionally biased region" description="Polar residues" evidence="1">
    <location>
        <begin position="31"/>
        <end position="52"/>
    </location>
</feature>
<keyword evidence="3" id="KW-1185">Reference proteome</keyword>
<protein>
    <submittedName>
        <fullName evidence="2">Uncharacterized protein</fullName>
    </submittedName>
</protein>
<dbReference type="EMBL" id="KV428014">
    <property type="protein sequence ID" value="KZT42276.1"/>
    <property type="molecule type" value="Genomic_DNA"/>
</dbReference>
<sequence length="127" mass="13572">MTHTPSPLSMNQSQRLRAPTEPRSQRPASAMASQAQDQPASSLNANRNSSMASRDPRIRPSANSTRAPGAVPDTKPVPKIPSMTSNTRSKSVERGDEKQSLRRGKDGGGDSGQEEDVDMDISAPCTL</sequence>
<evidence type="ECO:0000313" key="2">
    <source>
        <dbReference type="EMBL" id="KZT42276.1"/>
    </source>
</evidence>
<feature type="compositionally biased region" description="Basic and acidic residues" evidence="1">
    <location>
        <begin position="90"/>
        <end position="108"/>
    </location>
</feature>
<organism evidence="2 3">
    <name type="scientific">Sistotremastrum suecicum HHB10207 ss-3</name>
    <dbReference type="NCBI Taxonomy" id="1314776"/>
    <lineage>
        <taxon>Eukaryota</taxon>
        <taxon>Fungi</taxon>
        <taxon>Dikarya</taxon>
        <taxon>Basidiomycota</taxon>
        <taxon>Agaricomycotina</taxon>
        <taxon>Agaricomycetes</taxon>
        <taxon>Sistotremastrales</taxon>
        <taxon>Sistotremastraceae</taxon>
        <taxon>Sistotremastrum</taxon>
    </lineage>
</organism>
<accession>A0A166H2N8</accession>
<dbReference type="AlphaFoldDB" id="A0A166H2N8"/>
<evidence type="ECO:0000313" key="3">
    <source>
        <dbReference type="Proteomes" id="UP000076798"/>
    </source>
</evidence>
<gene>
    <name evidence="2" type="ORF">SISSUDRAFT_1041547</name>
</gene>
<feature type="region of interest" description="Disordered" evidence="1">
    <location>
        <begin position="1"/>
        <end position="127"/>
    </location>
</feature>
<feature type="compositionally biased region" description="Polar residues" evidence="1">
    <location>
        <begin position="1"/>
        <end position="15"/>
    </location>
</feature>
<proteinExistence type="predicted"/>
<dbReference type="Proteomes" id="UP000076798">
    <property type="component" value="Unassembled WGS sequence"/>
</dbReference>
<name>A0A166H2N8_9AGAM</name>
<reference evidence="2 3" key="1">
    <citation type="journal article" date="2016" name="Mol. Biol. Evol.">
        <title>Comparative Genomics of Early-Diverging Mushroom-Forming Fungi Provides Insights into the Origins of Lignocellulose Decay Capabilities.</title>
        <authorList>
            <person name="Nagy L.G."/>
            <person name="Riley R."/>
            <person name="Tritt A."/>
            <person name="Adam C."/>
            <person name="Daum C."/>
            <person name="Floudas D."/>
            <person name="Sun H."/>
            <person name="Yadav J.S."/>
            <person name="Pangilinan J."/>
            <person name="Larsson K.H."/>
            <person name="Matsuura K."/>
            <person name="Barry K."/>
            <person name="Labutti K."/>
            <person name="Kuo R."/>
            <person name="Ohm R.A."/>
            <person name="Bhattacharya S.S."/>
            <person name="Shirouzu T."/>
            <person name="Yoshinaga Y."/>
            <person name="Martin F.M."/>
            <person name="Grigoriev I.V."/>
            <person name="Hibbett D.S."/>
        </authorList>
    </citation>
    <scope>NUCLEOTIDE SEQUENCE [LARGE SCALE GENOMIC DNA]</scope>
    <source>
        <strain evidence="2 3">HHB10207 ss-3</strain>
    </source>
</reference>
<evidence type="ECO:0000256" key="1">
    <source>
        <dbReference type="SAM" id="MobiDB-lite"/>
    </source>
</evidence>